<proteinExistence type="predicted"/>
<evidence type="ECO:0000313" key="2">
    <source>
        <dbReference type="Proteomes" id="UP000314294"/>
    </source>
</evidence>
<dbReference type="AlphaFoldDB" id="A0A4Z2H156"/>
<gene>
    <name evidence="1" type="ORF">EYF80_030709</name>
</gene>
<organism evidence="1 2">
    <name type="scientific">Liparis tanakae</name>
    <name type="common">Tanaka's snailfish</name>
    <dbReference type="NCBI Taxonomy" id="230148"/>
    <lineage>
        <taxon>Eukaryota</taxon>
        <taxon>Metazoa</taxon>
        <taxon>Chordata</taxon>
        <taxon>Craniata</taxon>
        <taxon>Vertebrata</taxon>
        <taxon>Euteleostomi</taxon>
        <taxon>Actinopterygii</taxon>
        <taxon>Neopterygii</taxon>
        <taxon>Teleostei</taxon>
        <taxon>Neoteleostei</taxon>
        <taxon>Acanthomorphata</taxon>
        <taxon>Eupercaria</taxon>
        <taxon>Perciformes</taxon>
        <taxon>Cottioidei</taxon>
        <taxon>Cottales</taxon>
        <taxon>Liparidae</taxon>
        <taxon>Liparis</taxon>
    </lineage>
</organism>
<comment type="caution">
    <text evidence="1">The sequence shown here is derived from an EMBL/GenBank/DDBJ whole genome shotgun (WGS) entry which is preliminary data.</text>
</comment>
<sequence length="209" mass="22252">MPSQFISAPSNTPTATSLTYDKPNLLPVAVLLLAPPAILRPLRADVQMDVPSLAWCAECPGRAAAIPLRDRFPRKTEATGENRVALLCARAEEPAAACYEFIHYSVVVSCDLGGTMSFMNTLEGTRRRRAASLRAVGGVGCVSTVAVQDVLIEKVERKKSCVSITPPPTDALDDSLPAGVPLRLNQISFWLRGSCPDSPGHAGEQLPSG</sequence>
<name>A0A4Z2H156_9TELE</name>
<evidence type="ECO:0000313" key="1">
    <source>
        <dbReference type="EMBL" id="TNN59075.1"/>
    </source>
</evidence>
<protein>
    <submittedName>
        <fullName evidence="1">Uncharacterized protein</fullName>
    </submittedName>
</protein>
<accession>A0A4Z2H156</accession>
<keyword evidence="2" id="KW-1185">Reference proteome</keyword>
<dbReference type="EMBL" id="SRLO01000364">
    <property type="protein sequence ID" value="TNN59075.1"/>
    <property type="molecule type" value="Genomic_DNA"/>
</dbReference>
<reference evidence="1 2" key="1">
    <citation type="submission" date="2019-03" db="EMBL/GenBank/DDBJ databases">
        <title>First draft genome of Liparis tanakae, snailfish: a comprehensive survey of snailfish specific genes.</title>
        <authorList>
            <person name="Kim W."/>
            <person name="Song I."/>
            <person name="Jeong J.-H."/>
            <person name="Kim D."/>
            <person name="Kim S."/>
            <person name="Ryu S."/>
            <person name="Song J.Y."/>
            <person name="Lee S.K."/>
        </authorList>
    </citation>
    <scope>NUCLEOTIDE SEQUENCE [LARGE SCALE GENOMIC DNA]</scope>
    <source>
        <tissue evidence="1">Muscle</tissue>
    </source>
</reference>
<dbReference type="Proteomes" id="UP000314294">
    <property type="component" value="Unassembled WGS sequence"/>
</dbReference>